<organism evidence="1 2">
    <name type="scientific">Caerostris extrusa</name>
    <name type="common">Bark spider</name>
    <name type="synonym">Caerostris bankana</name>
    <dbReference type="NCBI Taxonomy" id="172846"/>
    <lineage>
        <taxon>Eukaryota</taxon>
        <taxon>Metazoa</taxon>
        <taxon>Ecdysozoa</taxon>
        <taxon>Arthropoda</taxon>
        <taxon>Chelicerata</taxon>
        <taxon>Arachnida</taxon>
        <taxon>Araneae</taxon>
        <taxon>Araneomorphae</taxon>
        <taxon>Entelegynae</taxon>
        <taxon>Araneoidea</taxon>
        <taxon>Araneidae</taxon>
        <taxon>Caerostris</taxon>
    </lineage>
</organism>
<evidence type="ECO:0000313" key="1">
    <source>
        <dbReference type="EMBL" id="GIZ00642.1"/>
    </source>
</evidence>
<sequence>MPAAVNKGQRPDPLTPFAGSVSALIDNGGAVVRGPYSCPKSVVKLVTFPGRGATQEPLGAFPTSAWNWLVVISFHLQNLTFTETARSKNDHRPSYPINSQKPSISIFRKSRSNPQIQNSNSSAIIAGIHSHQPKKYVEFNNIVNHESSRYHI</sequence>
<comment type="caution">
    <text evidence="1">The sequence shown here is derived from an EMBL/GenBank/DDBJ whole genome shotgun (WGS) entry which is preliminary data.</text>
</comment>
<keyword evidence="2" id="KW-1185">Reference proteome</keyword>
<name>A0AAV4XZY8_CAEEX</name>
<dbReference type="EMBL" id="BPLR01018572">
    <property type="protein sequence ID" value="GIZ00642.1"/>
    <property type="molecule type" value="Genomic_DNA"/>
</dbReference>
<evidence type="ECO:0000313" key="2">
    <source>
        <dbReference type="Proteomes" id="UP001054945"/>
    </source>
</evidence>
<protein>
    <submittedName>
        <fullName evidence="1">Uncharacterized protein</fullName>
    </submittedName>
</protein>
<proteinExistence type="predicted"/>
<gene>
    <name evidence="1" type="ORF">CEXT_288131</name>
</gene>
<reference evidence="1 2" key="1">
    <citation type="submission" date="2021-06" db="EMBL/GenBank/DDBJ databases">
        <title>Caerostris extrusa draft genome.</title>
        <authorList>
            <person name="Kono N."/>
            <person name="Arakawa K."/>
        </authorList>
    </citation>
    <scope>NUCLEOTIDE SEQUENCE [LARGE SCALE GENOMIC DNA]</scope>
</reference>
<dbReference type="AlphaFoldDB" id="A0AAV4XZY8"/>
<accession>A0AAV4XZY8</accession>
<dbReference type="Proteomes" id="UP001054945">
    <property type="component" value="Unassembled WGS sequence"/>
</dbReference>